<organism evidence="1">
    <name type="scientific">marine sediment metagenome</name>
    <dbReference type="NCBI Taxonomy" id="412755"/>
    <lineage>
        <taxon>unclassified sequences</taxon>
        <taxon>metagenomes</taxon>
        <taxon>ecological metagenomes</taxon>
    </lineage>
</organism>
<dbReference type="AlphaFoldDB" id="X0ZCT7"/>
<accession>X0ZCT7</accession>
<reference evidence="1" key="1">
    <citation type="journal article" date="2014" name="Front. Microbiol.">
        <title>High frequency of phylogenetically diverse reductive dehalogenase-homologous genes in deep subseafloor sedimentary metagenomes.</title>
        <authorList>
            <person name="Kawai M."/>
            <person name="Futagami T."/>
            <person name="Toyoda A."/>
            <person name="Takaki Y."/>
            <person name="Nishi S."/>
            <person name="Hori S."/>
            <person name="Arai W."/>
            <person name="Tsubouchi T."/>
            <person name="Morono Y."/>
            <person name="Uchiyama I."/>
            <person name="Ito T."/>
            <person name="Fujiyama A."/>
            <person name="Inagaki F."/>
            <person name="Takami H."/>
        </authorList>
    </citation>
    <scope>NUCLEOTIDE SEQUENCE</scope>
    <source>
        <strain evidence="1">Expedition CK06-06</strain>
    </source>
</reference>
<protein>
    <submittedName>
        <fullName evidence="1">Uncharacterized protein</fullName>
    </submittedName>
</protein>
<name>X0ZCT7_9ZZZZ</name>
<gene>
    <name evidence="1" type="ORF">S01H4_16649</name>
</gene>
<sequence length="39" mass="4208">MHQGQKAIVWFNEVTKKDIPLVGGILSSLPHSVFSGDGN</sequence>
<comment type="caution">
    <text evidence="1">The sequence shown here is derived from an EMBL/GenBank/DDBJ whole genome shotgun (WGS) entry which is preliminary data.</text>
</comment>
<dbReference type="EMBL" id="BART01007305">
    <property type="protein sequence ID" value="GAG55992.1"/>
    <property type="molecule type" value="Genomic_DNA"/>
</dbReference>
<proteinExistence type="predicted"/>
<evidence type="ECO:0000313" key="1">
    <source>
        <dbReference type="EMBL" id="GAG55992.1"/>
    </source>
</evidence>